<dbReference type="Pfam" id="PF00533">
    <property type="entry name" value="BRCT"/>
    <property type="match status" value="1"/>
</dbReference>
<feature type="compositionally biased region" description="Low complexity" evidence="6">
    <location>
        <begin position="201"/>
        <end position="210"/>
    </location>
</feature>
<dbReference type="PANTHER" id="PTHR11370:SF5">
    <property type="entry name" value="DNA REPAIR PROTEIN XRCC1"/>
    <property type="match status" value="1"/>
</dbReference>
<evidence type="ECO:0000256" key="4">
    <source>
        <dbReference type="ARBA" id="ARBA00023204"/>
    </source>
</evidence>
<evidence type="ECO:0000313" key="9">
    <source>
        <dbReference type="Proteomes" id="UP000823775"/>
    </source>
</evidence>
<dbReference type="InterPro" id="IPR036420">
    <property type="entry name" value="BRCT_dom_sf"/>
</dbReference>
<dbReference type="PANTHER" id="PTHR11370">
    <property type="entry name" value="DNA-REPAIR PROTEIN XRCC1"/>
    <property type="match status" value="1"/>
</dbReference>
<feature type="region of interest" description="Disordered" evidence="6">
    <location>
        <begin position="1"/>
        <end position="75"/>
    </location>
</feature>
<feature type="region of interest" description="Disordered" evidence="6">
    <location>
        <begin position="171"/>
        <end position="214"/>
    </location>
</feature>
<keyword evidence="2" id="KW-0677">Repeat</keyword>
<name>A0ABS8WV52_DATST</name>
<keyword evidence="9" id="KW-1185">Reference proteome</keyword>
<feature type="compositionally biased region" description="Polar residues" evidence="6">
    <location>
        <begin position="174"/>
        <end position="187"/>
    </location>
</feature>
<keyword evidence="3" id="KW-0227">DNA damage</keyword>
<comment type="caution">
    <text evidence="8">The sequence shown here is derived from an EMBL/GenBank/DDBJ whole genome shotgun (WGS) entry which is preliminary data.</text>
</comment>
<proteinExistence type="predicted"/>
<gene>
    <name evidence="8" type="ORF">HAX54_002175</name>
</gene>
<dbReference type="CDD" id="cd17725">
    <property type="entry name" value="BRCT_XRCC1_rpt1"/>
    <property type="match status" value="1"/>
</dbReference>
<comment type="subcellular location">
    <subcellularLocation>
        <location evidence="1">Nucleus</location>
    </subcellularLocation>
</comment>
<organism evidence="8 9">
    <name type="scientific">Datura stramonium</name>
    <name type="common">Jimsonweed</name>
    <name type="synonym">Common thornapple</name>
    <dbReference type="NCBI Taxonomy" id="4076"/>
    <lineage>
        <taxon>Eukaryota</taxon>
        <taxon>Viridiplantae</taxon>
        <taxon>Streptophyta</taxon>
        <taxon>Embryophyta</taxon>
        <taxon>Tracheophyta</taxon>
        <taxon>Spermatophyta</taxon>
        <taxon>Magnoliopsida</taxon>
        <taxon>eudicotyledons</taxon>
        <taxon>Gunneridae</taxon>
        <taxon>Pentapetalae</taxon>
        <taxon>asterids</taxon>
        <taxon>lamiids</taxon>
        <taxon>Solanales</taxon>
        <taxon>Solanaceae</taxon>
        <taxon>Solanoideae</taxon>
        <taxon>Datureae</taxon>
        <taxon>Datura</taxon>
    </lineage>
</organism>
<evidence type="ECO:0000256" key="3">
    <source>
        <dbReference type="ARBA" id="ARBA00022763"/>
    </source>
</evidence>
<evidence type="ECO:0000256" key="5">
    <source>
        <dbReference type="ARBA" id="ARBA00023242"/>
    </source>
</evidence>
<dbReference type="EMBL" id="JACEIK010010994">
    <property type="protein sequence ID" value="MCE3215384.1"/>
    <property type="molecule type" value="Genomic_DNA"/>
</dbReference>
<dbReference type="PROSITE" id="PS50172">
    <property type="entry name" value="BRCT"/>
    <property type="match status" value="1"/>
</dbReference>
<dbReference type="InterPro" id="IPR045080">
    <property type="entry name" value="BRCT_XRCC1_rpt1"/>
</dbReference>
<dbReference type="Proteomes" id="UP000823775">
    <property type="component" value="Unassembled WGS sequence"/>
</dbReference>
<feature type="compositionally biased region" description="Polar residues" evidence="6">
    <location>
        <begin position="18"/>
        <end position="33"/>
    </location>
</feature>
<keyword evidence="5" id="KW-0539">Nucleus</keyword>
<feature type="domain" description="BRCT" evidence="7">
    <location>
        <begin position="77"/>
        <end position="165"/>
    </location>
</feature>
<feature type="compositionally biased region" description="Basic and acidic residues" evidence="6">
    <location>
        <begin position="1"/>
        <end position="10"/>
    </location>
</feature>
<keyword evidence="4" id="KW-0234">DNA repair</keyword>
<dbReference type="InterPro" id="IPR001357">
    <property type="entry name" value="BRCT_dom"/>
</dbReference>
<feature type="region of interest" description="Disordered" evidence="6">
    <location>
        <begin position="343"/>
        <end position="364"/>
    </location>
</feature>
<dbReference type="SMART" id="SM00292">
    <property type="entry name" value="BRCT"/>
    <property type="match status" value="1"/>
</dbReference>
<feature type="compositionally biased region" description="Basic and acidic residues" evidence="6">
    <location>
        <begin position="34"/>
        <end position="47"/>
    </location>
</feature>
<accession>A0ABS8WV52</accession>
<evidence type="ECO:0000259" key="7">
    <source>
        <dbReference type="PROSITE" id="PS50172"/>
    </source>
</evidence>
<sequence length="387" mass="43275">MSASNDGDKNGRKRNLPSWMNSRPGSSGSGQSKSNDEGETERADQAKGRSKIHHAKTLPNEAEDEAKFSTSASSGSNFSKLMEGVVFVLSGFVNPERGTLRSQALEMGAKYQPDWNSDSTLLICAFSNTPKFRQVEADNGTIVSKEWITDCYKQRKLVEIETYLMHAGKPWKRQSVSNESSQDQKPSTSRKSHTRAEKSSPFKTTTTPSPEEVHCDKVKDGFSPSKVKKWAIDDLKRTISWLENQDERPEPHEMKKIAAEGILTCLQDAIDSLKQGQDMRQITEQWECIPRAVEELAKFDGSRVGSATLHKDLCKQAVTCKQIYELEYRNRGDDEILKTKEQRTRVSGKAGDSAKDNAAYDSDDTVEMTEEEINQAYNAVASTIKNT</sequence>
<protein>
    <recommendedName>
        <fullName evidence="7">BRCT domain-containing protein</fullName>
    </recommendedName>
</protein>
<reference evidence="8 9" key="1">
    <citation type="journal article" date="2021" name="BMC Genomics">
        <title>Datura genome reveals duplications of psychoactive alkaloid biosynthetic genes and high mutation rate following tissue culture.</title>
        <authorList>
            <person name="Rajewski A."/>
            <person name="Carter-House D."/>
            <person name="Stajich J."/>
            <person name="Litt A."/>
        </authorList>
    </citation>
    <scope>NUCLEOTIDE SEQUENCE [LARGE SCALE GENOMIC DNA]</scope>
    <source>
        <strain evidence="8">AR-01</strain>
    </source>
</reference>
<dbReference type="Gene3D" id="3.40.50.10190">
    <property type="entry name" value="BRCT domain"/>
    <property type="match status" value="1"/>
</dbReference>
<evidence type="ECO:0000256" key="6">
    <source>
        <dbReference type="SAM" id="MobiDB-lite"/>
    </source>
</evidence>
<evidence type="ECO:0000256" key="1">
    <source>
        <dbReference type="ARBA" id="ARBA00004123"/>
    </source>
</evidence>
<evidence type="ECO:0000256" key="2">
    <source>
        <dbReference type="ARBA" id="ARBA00022737"/>
    </source>
</evidence>
<dbReference type="SUPFAM" id="SSF52113">
    <property type="entry name" value="BRCT domain"/>
    <property type="match status" value="1"/>
</dbReference>
<evidence type="ECO:0000313" key="8">
    <source>
        <dbReference type="EMBL" id="MCE3215384.1"/>
    </source>
</evidence>